<dbReference type="PANTHER" id="PTHR46568:SF1">
    <property type="entry name" value="ALKYLDIHYDROXYACETONEPHOSPHATE SYNTHASE, PEROXISOMAL"/>
    <property type="match status" value="1"/>
</dbReference>
<dbReference type="GO" id="GO:0008610">
    <property type="term" value="P:lipid biosynthetic process"/>
    <property type="evidence" value="ECO:0007669"/>
    <property type="project" value="InterPro"/>
</dbReference>
<dbReference type="SUPFAM" id="SSF55103">
    <property type="entry name" value="FAD-linked oxidases, C-terminal domain"/>
    <property type="match status" value="1"/>
</dbReference>
<feature type="active site" description="Proton donor/acceptor" evidence="4">
    <location>
        <position position="449"/>
    </location>
</feature>
<dbReference type="InterPro" id="IPR006094">
    <property type="entry name" value="Oxid_FAD_bind_N"/>
</dbReference>
<name>A0A084ILK0_SALHC</name>
<reference evidence="9 10" key="1">
    <citation type="submission" date="2013-03" db="EMBL/GenBank/DDBJ databases">
        <title>Salinisphaera hydrothermalis C41B8 Genome Sequencing.</title>
        <authorList>
            <person name="Li C."/>
            <person name="Lai Q."/>
            <person name="Shao Z."/>
        </authorList>
    </citation>
    <scope>NUCLEOTIDE SEQUENCE [LARGE SCALE GENOMIC DNA]</scope>
    <source>
        <strain evidence="9 10">C41B8</strain>
    </source>
</reference>
<comment type="caution">
    <text evidence="9">The sequence shown here is derived from an EMBL/GenBank/DDBJ whole genome shotgun (WGS) entry which is preliminary data.</text>
</comment>
<feature type="domain" description="FAD-binding PCMH-type" evidence="8">
    <location>
        <begin position="84"/>
        <end position="264"/>
    </location>
</feature>
<accession>A0A084ILK0</accession>
<dbReference type="OrthoDB" id="9811557at2"/>
<dbReference type="GO" id="GO:0008609">
    <property type="term" value="F:alkylglycerone-phosphate synthase activity"/>
    <property type="evidence" value="ECO:0007669"/>
    <property type="project" value="InterPro"/>
</dbReference>
<feature type="site" description="Important for enzyme activity" evidence="7">
    <location>
        <position position="299"/>
    </location>
</feature>
<dbReference type="RefSeq" id="WP_037336995.1">
    <property type="nucleotide sequence ID" value="NZ_APNK01000011.1"/>
</dbReference>
<comment type="similarity">
    <text evidence="1">Belongs to the FAD-binding oxidoreductase/transferase type 4 family.</text>
</comment>
<keyword evidence="3 6" id="KW-0274">FAD</keyword>
<dbReference type="InterPro" id="IPR025650">
    <property type="entry name" value="Alkyl-DHAP_Synthase"/>
</dbReference>
<dbReference type="Pfam" id="PF02913">
    <property type="entry name" value="FAD-oxidase_C"/>
    <property type="match status" value="1"/>
</dbReference>
<feature type="binding site" evidence="6">
    <location>
        <begin position="116"/>
        <end position="122"/>
    </location>
    <ligand>
        <name>FAD</name>
        <dbReference type="ChEBI" id="CHEBI:57692"/>
    </ligand>
</feature>
<dbReference type="InterPro" id="IPR016167">
    <property type="entry name" value="FAD-bd_PCMH_sub1"/>
</dbReference>
<dbReference type="GO" id="GO:0071949">
    <property type="term" value="F:FAD binding"/>
    <property type="evidence" value="ECO:0007669"/>
    <property type="project" value="InterPro"/>
</dbReference>
<proteinExistence type="inferred from homology"/>
<gene>
    <name evidence="9" type="ORF">C41B8_09406</name>
</gene>
<feature type="binding site" evidence="6">
    <location>
        <begin position="248"/>
        <end position="254"/>
    </location>
    <ligand>
        <name>FAD</name>
        <dbReference type="ChEBI" id="CHEBI:57692"/>
    </ligand>
</feature>
<evidence type="ECO:0000313" key="9">
    <source>
        <dbReference type="EMBL" id="KEZ77584.1"/>
    </source>
</evidence>
<dbReference type="Proteomes" id="UP000028302">
    <property type="component" value="Unassembled WGS sequence"/>
</dbReference>
<evidence type="ECO:0000256" key="4">
    <source>
        <dbReference type="PIRSR" id="PIRSR625650-1"/>
    </source>
</evidence>
<dbReference type="InterPro" id="IPR036318">
    <property type="entry name" value="FAD-bd_PCMH-like_sf"/>
</dbReference>
<evidence type="ECO:0000256" key="3">
    <source>
        <dbReference type="ARBA" id="ARBA00022827"/>
    </source>
</evidence>
<evidence type="ECO:0000256" key="1">
    <source>
        <dbReference type="ARBA" id="ARBA00008000"/>
    </source>
</evidence>
<dbReference type="SUPFAM" id="SSF56176">
    <property type="entry name" value="FAD-binding/transporter-associated domain-like"/>
    <property type="match status" value="1"/>
</dbReference>
<dbReference type="Gene3D" id="3.30.70.3450">
    <property type="match status" value="1"/>
</dbReference>
<dbReference type="InterPro" id="IPR016164">
    <property type="entry name" value="FAD-linked_Oxase-like_C"/>
</dbReference>
<sequence>MKRWNGWGDETIDRPLADSALVFLEQRLGAGDRSPDLDFDEACARVGPSRLSADVMLDTSASARLCHAHGQSLPDWVAFRRDRLGPFPDAVARPESHADVRGLVDKARRLGAVIVPYGGGTSVVRHLAVVDDGRPVISVDMSHQNRLLDLDTHDRIATLGAGAAGPVLEAQLRAHGYTLGHYPQSFDYSTLGGWLVTRSAGQQSRRYGRIEDMLLGARVVAPGANLVIGGQVASAAGPDLRQILLGSEGRLGLVTEADMHVRPVPACEAFHVLFFADWTAAEAAARGIAQSGIDVSMVRLSNAEETDVQLRLVGHESAIAWLRRYIGWRGLGDRPCMMTLGVTADDRRTARRITGAALSIARQAGGISTGTRLGTVWAANRFAGAYARNALWDAGYAVDTMETAVCWSATAPTMNAMQRAAHDALAGFDERALVFSHLSHVYAAGSSVYMTVIWRRAADPEQDLAHWRALKAAVSRAIVDAGGTISHQHGVGRDHAPYLAVEKSDAGLAMIASVFDAIDPERMMNPHKLLPEAGDVG</sequence>
<dbReference type="InterPro" id="IPR004113">
    <property type="entry name" value="FAD-bd_oxidored_4_C"/>
</dbReference>
<dbReference type="Gene3D" id="3.30.43.10">
    <property type="entry name" value="Uridine Diphospho-n-acetylenolpyruvylglucosamine Reductase, domain 2"/>
    <property type="match status" value="1"/>
</dbReference>
<evidence type="ECO:0000256" key="2">
    <source>
        <dbReference type="ARBA" id="ARBA00022630"/>
    </source>
</evidence>
<comment type="cofactor">
    <cofactor evidence="6">
        <name>FAD</name>
        <dbReference type="ChEBI" id="CHEBI:57692"/>
    </cofactor>
</comment>
<evidence type="ECO:0000259" key="8">
    <source>
        <dbReference type="PROSITE" id="PS51387"/>
    </source>
</evidence>
<evidence type="ECO:0000313" key="10">
    <source>
        <dbReference type="Proteomes" id="UP000028302"/>
    </source>
</evidence>
<evidence type="ECO:0000256" key="5">
    <source>
        <dbReference type="PIRSR" id="PIRSR625650-2"/>
    </source>
</evidence>
<dbReference type="STRING" id="1304275.C41B8_09406"/>
<evidence type="ECO:0000256" key="7">
    <source>
        <dbReference type="PIRSR" id="PIRSR625650-4"/>
    </source>
</evidence>
<feature type="binding site" evidence="5">
    <location>
        <position position="388"/>
    </location>
    <ligand>
        <name>substrate</name>
    </ligand>
</feature>
<dbReference type="Pfam" id="PF01565">
    <property type="entry name" value="FAD_binding_4"/>
    <property type="match status" value="1"/>
</dbReference>
<dbReference type="eggNOG" id="COG0277">
    <property type="taxonomic scope" value="Bacteria"/>
</dbReference>
<dbReference type="Gene3D" id="3.30.465.10">
    <property type="match status" value="1"/>
</dbReference>
<dbReference type="AlphaFoldDB" id="A0A084ILK0"/>
<protein>
    <submittedName>
        <fullName evidence="9">Alkylglycerone-phosphate synthase</fullName>
    </submittedName>
</protein>
<evidence type="ECO:0000256" key="6">
    <source>
        <dbReference type="PIRSR" id="PIRSR625650-3"/>
    </source>
</evidence>
<keyword evidence="10" id="KW-1185">Reference proteome</keyword>
<dbReference type="InterPro" id="IPR016169">
    <property type="entry name" value="FAD-bd_PCMH_sub2"/>
</dbReference>
<dbReference type="Gene3D" id="1.10.45.10">
    <property type="entry name" value="Vanillyl-alcohol Oxidase, Chain A, domain 4"/>
    <property type="match status" value="1"/>
</dbReference>
<dbReference type="PROSITE" id="PS51387">
    <property type="entry name" value="FAD_PCMH"/>
    <property type="match status" value="1"/>
</dbReference>
<dbReference type="PANTHER" id="PTHR46568">
    <property type="entry name" value="ALKYLDIHYDROXYACETONEPHOSPHATE SYNTHASE, PEROXISOMAL"/>
    <property type="match status" value="1"/>
</dbReference>
<dbReference type="InterPro" id="IPR016171">
    <property type="entry name" value="Vanillyl_alc_oxidase_C-sub2"/>
</dbReference>
<organism evidence="9 10">
    <name type="scientific">Salinisphaera hydrothermalis (strain C41B8)</name>
    <dbReference type="NCBI Taxonomy" id="1304275"/>
    <lineage>
        <taxon>Bacteria</taxon>
        <taxon>Pseudomonadati</taxon>
        <taxon>Pseudomonadota</taxon>
        <taxon>Gammaproteobacteria</taxon>
        <taxon>Salinisphaerales</taxon>
        <taxon>Salinisphaeraceae</taxon>
        <taxon>Salinisphaera</taxon>
    </lineage>
</organism>
<dbReference type="InterPro" id="IPR016166">
    <property type="entry name" value="FAD-bd_PCMH"/>
</dbReference>
<dbReference type="PATRIC" id="fig|1304275.5.peg.1916"/>
<keyword evidence="2" id="KW-0285">Flavoprotein</keyword>
<dbReference type="Gene3D" id="3.30.300.330">
    <property type="match status" value="1"/>
</dbReference>
<dbReference type="EMBL" id="APNK01000011">
    <property type="protein sequence ID" value="KEZ77584.1"/>
    <property type="molecule type" value="Genomic_DNA"/>
</dbReference>